<evidence type="ECO:0000256" key="3">
    <source>
        <dbReference type="ARBA" id="ARBA00022989"/>
    </source>
</evidence>
<organism evidence="8 9">
    <name type="scientific">Solea senegalensis</name>
    <name type="common">Senegalese sole</name>
    <dbReference type="NCBI Taxonomy" id="28829"/>
    <lineage>
        <taxon>Eukaryota</taxon>
        <taxon>Metazoa</taxon>
        <taxon>Chordata</taxon>
        <taxon>Craniata</taxon>
        <taxon>Vertebrata</taxon>
        <taxon>Euteleostomi</taxon>
        <taxon>Actinopterygii</taxon>
        <taxon>Neopterygii</taxon>
        <taxon>Teleostei</taxon>
        <taxon>Neoteleostei</taxon>
        <taxon>Acanthomorphata</taxon>
        <taxon>Carangaria</taxon>
        <taxon>Pleuronectiformes</taxon>
        <taxon>Pleuronectoidei</taxon>
        <taxon>Soleidae</taxon>
        <taxon>Solea</taxon>
    </lineage>
</organism>
<keyword evidence="7" id="KW-0732">Signal</keyword>
<dbReference type="PANTHER" id="PTHR15296">
    <property type="entry name" value="MEMBRANE-ASSOCIATED PROTEIN MAP17"/>
    <property type="match status" value="1"/>
</dbReference>
<dbReference type="InterPro" id="IPR031627">
    <property type="entry name" value="PDZK1IP1/SMIM24"/>
</dbReference>
<dbReference type="EMBL" id="JAGKHQ010000006">
    <property type="protein sequence ID" value="KAG7514435.1"/>
    <property type="molecule type" value="Genomic_DNA"/>
</dbReference>
<protein>
    <submittedName>
        <fullName evidence="8">Uncharacterized protein</fullName>
    </submittedName>
</protein>
<feature type="chain" id="PRO_5043316511" evidence="7">
    <location>
        <begin position="21"/>
        <end position="153"/>
    </location>
</feature>
<gene>
    <name evidence="8" type="ORF">JOB18_033666</name>
</gene>
<dbReference type="GO" id="GO:0016020">
    <property type="term" value="C:membrane"/>
    <property type="evidence" value="ECO:0007669"/>
    <property type="project" value="UniProtKB-SubCell"/>
</dbReference>
<evidence type="ECO:0000256" key="2">
    <source>
        <dbReference type="ARBA" id="ARBA00022692"/>
    </source>
</evidence>
<sequence length="153" mass="16980">MKKISALTSCLLLIIGAVTAQTAEPEVGGRPLPQWLTGLLALAGFLFLTFVAFLVKAAWCGDTNKLRTSVESATDNDYVINDTNTYDTTLDEVRSKDRSAYDTTLDAVRSKDRSAYDTTLDAVRYAHHLTRDDRNAYDNLGIDDDTYERVTSM</sequence>
<evidence type="ECO:0000313" key="8">
    <source>
        <dbReference type="EMBL" id="KAG7514435.1"/>
    </source>
</evidence>
<dbReference type="Pfam" id="PF15807">
    <property type="entry name" value="MAP17"/>
    <property type="match status" value="1"/>
</dbReference>
<comment type="caution">
    <text evidence="8">The sequence shown here is derived from an EMBL/GenBank/DDBJ whole genome shotgun (WGS) entry which is preliminary data.</text>
</comment>
<reference evidence="8 9" key="1">
    <citation type="journal article" date="2021" name="Sci. Rep.">
        <title>Chromosome anchoring in Senegalese sole (Solea senegalensis) reveals sex-associated markers and genome rearrangements in flatfish.</title>
        <authorList>
            <person name="Guerrero-Cozar I."/>
            <person name="Gomez-Garrido J."/>
            <person name="Berbel C."/>
            <person name="Martinez-Blanch J.F."/>
            <person name="Alioto T."/>
            <person name="Claros M.G."/>
            <person name="Gagnaire P.A."/>
            <person name="Manchado M."/>
        </authorList>
    </citation>
    <scope>NUCLEOTIDE SEQUENCE [LARGE SCALE GENOMIC DNA]</scope>
    <source>
        <strain evidence="8">Sse05_10M</strain>
    </source>
</reference>
<comment type="subcellular location">
    <subcellularLocation>
        <location evidence="1">Membrane</location>
        <topology evidence="1">Single-pass membrane protein</topology>
    </subcellularLocation>
</comment>
<accession>A0AAV6S975</accession>
<evidence type="ECO:0000256" key="6">
    <source>
        <dbReference type="SAM" id="Phobius"/>
    </source>
</evidence>
<evidence type="ECO:0000313" key="9">
    <source>
        <dbReference type="Proteomes" id="UP000693946"/>
    </source>
</evidence>
<keyword evidence="2 6" id="KW-0812">Transmembrane</keyword>
<proteinExistence type="inferred from homology"/>
<dbReference type="PANTHER" id="PTHR15296:SF1">
    <property type="entry name" value="PDZK1 INTERACTING PROTEIN 1"/>
    <property type="match status" value="1"/>
</dbReference>
<keyword evidence="3 6" id="KW-1133">Transmembrane helix</keyword>
<comment type="similarity">
    <text evidence="5">Belongs to the PDZK1-interacting protein 1/SMIM24 family.</text>
</comment>
<evidence type="ECO:0000256" key="7">
    <source>
        <dbReference type="SAM" id="SignalP"/>
    </source>
</evidence>
<evidence type="ECO:0000256" key="4">
    <source>
        <dbReference type="ARBA" id="ARBA00023136"/>
    </source>
</evidence>
<keyword evidence="9" id="KW-1185">Reference proteome</keyword>
<name>A0AAV6S975_SOLSE</name>
<evidence type="ECO:0000256" key="1">
    <source>
        <dbReference type="ARBA" id="ARBA00004167"/>
    </source>
</evidence>
<evidence type="ECO:0000256" key="5">
    <source>
        <dbReference type="ARBA" id="ARBA00049650"/>
    </source>
</evidence>
<dbReference type="Proteomes" id="UP000693946">
    <property type="component" value="Linkage Group LG14"/>
</dbReference>
<feature type="signal peptide" evidence="7">
    <location>
        <begin position="1"/>
        <end position="20"/>
    </location>
</feature>
<dbReference type="AlphaFoldDB" id="A0AAV6S975"/>
<feature type="transmembrane region" description="Helical" evidence="6">
    <location>
        <begin position="36"/>
        <end position="59"/>
    </location>
</feature>
<keyword evidence="4 6" id="KW-0472">Membrane</keyword>